<feature type="domain" description="RanBP2-type" evidence="5">
    <location>
        <begin position="162"/>
        <end position="191"/>
    </location>
</feature>
<gene>
    <name evidence="6" type="ORF">SCF082_LOCUS38727</name>
</gene>
<feature type="domain" description="RanBP2-type" evidence="5">
    <location>
        <begin position="55"/>
        <end position="84"/>
    </location>
</feature>
<evidence type="ECO:0000259" key="5">
    <source>
        <dbReference type="PROSITE" id="PS50199"/>
    </source>
</evidence>
<proteinExistence type="predicted"/>
<dbReference type="SMART" id="SM00547">
    <property type="entry name" value="ZnF_RBZ"/>
    <property type="match status" value="6"/>
</dbReference>
<evidence type="ECO:0000256" key="1">
    <source>
        <dbReference type="ARBA" id="ARBA00022723"/>
    </source>
</evidence>
<keyword evidence="1" id="KW-0479">Metal-binding</keyword>
<name>A0ABP0PZ99_9DINO</name>
<dbReference type="InterPro" id="IPR001876">
    <property type="entry name" value="Znf_RanBP2"/>
</dbReference>
<feature type="domain" description="RanBP2-type" evidence="5">
    <location>
        <begin position="101"/>
        <end position="130"/>
    </location>
</feature>
<feature type="domain" description="RanBP2-type" evidence="5">
    <location>
        <begin position="233"/>
        <end position="262"/>
    </location>
</feature>
<reference evidence="6 7" key="1">
    <citation type="submission" date="2024-02" db="EMBL/GenBank/DDBJ databases">
        <authorList>
            <person name="Chen Y."/>
            <person name="Shah S."/>
            <person name="Dougan E. K."/>
            <person name="Thang M."/>
            <person name="Chan C."/>
        </authorList>
    </citation>
    <scope>NUCLEOTIDE SEQUENCE [LARGE SCALE GENOMIC DNA]</scope>
</reference>
<organism evidence="6 7">
    <name type="scientific">Durusdinium trenchii</name>
    <dbReference type="NCBI Taxonomy" id="1381693"/>
    <lineage>
        <taxon>Eukaryota</taxon>
        <taxon>Sar</taxon>
        <taxon>Alveolata</taxon>
        <taxon>Dinophyceae</taxon>
        <taxon>Suessiales</taxon>
        <taxon>Symbiodiniaceae</taxon>
        <taxon>Durusdinium</taxon>
    </lineage>
</organism>
<dbReference type="PANTHER" id="PTHR23111:SF40">
    <property type="entry name" value="RNA-BINDING PROTEIN INVOLVED IN HETEROCHROMATIN ASSEMBLY-RELATED"/>
    <property type="match status" value="1"/>
</dbReference>
<evidence type="ECO:0000256" key="2">
    <source>
        <dbReference type="ARBA" id="ARBA00022771"/>
    </source>
</evidence>
<dbReference type="PROSITE" id="PS50199">
    <property type="entry name" value="ZF_RANBP2_2"/>
    <property type="match status" value="5"/>
</dbReference>
<keyword evidence="7" id="KW-1185">Reference proteome</keyword>
<feature type="domain" description="RanBP2-type" evidence="5">
    <location>
        <begin position="4"/>
        <end position="33"/>
    </location>
</feature>
<accession>A0ABP0PZ99</accession>
<dbReference type="Gene3D" id="4.10.1060.10">
    <property type="entry name" value="Zinc finger, RanBP2-type"/>
    <property type="match status" value="6"/>
</dbReference>
<evidence type="ECO:0000256" key="3">
    <source>
        <dbReference type="ARBA" id="ARBA00022833"/>
    </source>
</evidence>
<comment type="caution">
    <text evidence="6">The sequence shown here is derived from an EMBL/GenBank/DDBJ whole genome shotgun (WGS) entry which is preliminary data.</text>
</comment>
<dbReference type="InterPro" id="IPR036443">
    <property type="entry name" value="Znf_RanBP2_sf"/>
</dbReference>
<dbReference type="PANTHER" id="PTHR23111">
    <property type="entry name" value="ZINC FINGER PROTEIN"/>
    <property type="match status" value="1"/>
</dbReference>
<protein>
    <recommendedName>
        <fullName evidence="5">RanBP2-type domain-containing protein</fullName>
    </recommendedName>
</protein>
<dbReference type="SUPFAM" id="SSF90209">
    <property type="entry name" value="Ran binding protein zinc finger-like"/>
    <property type="match status" value="5"/>
</dbReference>
<dbReference type="EMBL" id="CAXAMM010038829">
    <property type="protein sequence ID" value="CAK9081341.1"/>
    <property type="molecule type" value="Genomic_DNA"/>
</dbReference>
<evidence type="ECO:0000313" key="7">
    <source>
        <dbReference type="Proteomes" id="UP001642464"/>
    </source>
</evidence>
<evidence type="ECO:0000256" key="4">
    <source>
        <dbReference type="PROSITE-ProRule" id="PRU00322"/>
    </source>
</evidence>
<dbReference type="Proteomes" id="UP001642464">
    <property type="component" value="Unassembled WGS sequence"/>
</dbReference>
<keyword evidence="3" id="KW-0862">Zinc</keyword>
<sequence>MDFKEGDWLCPSCGDHQFARNASCRKCGAPKDEVAPATTSGRPIMRVASGQDLVFKDDWNCPQCGDFQFGRNASCRKCGAPRPAHAAGGQPAAAPVASDFKEGDWICVDCGDHQFARNTSCRRCGAARPGTAAVPSGHVVPPRAHLQRNAPTVVVADNAGFVEGDWMCLACGDHQFARNVSCRRCGAAKPSATGQLRHVPPVIEIDGTRYIAAPIQPTTAMSAVRPGNGRDFKAGDWKCPACGDHQFERNASCRKCGEPKPLAGNSGGPTIRGPAGVLLADIQARAAVAPSRGGTSSFMPGDWSCPDGGDHQFGRNEHCRKCGTARPDVPSRRLFVQQPIDEAWRLVVPQQELQRYAVRAERALSKVWHAPPGHGRPRPVAVPRAGILSTVHARWRARGGLHGGVQIRDALGRVLGRRIRKKHLPRRRAAHAEFLLMSPRRWWVNT</sequence>
<evidence type="ECO:0000313" key="6">
    <source>
        <dbReference type="EMBL" id="CAK9081341.1"/>
    </source>
</evidence>
<keyword evidence="2 4" id="KW-0863">Zinc-finger</keyword>